<evidence type="ECO:0000256" key="2">
    <source>
        <dbReference type="ARBA" id="ARBA00022801"/>
    </source>
</evidence>
<evidence type="ECO:0000256" key="1">
    <source>
        <dbReference type="ARBA" id="ARBA00022741"/>
    </source>
</evidence>
<evidence type="ECO:0000256" key="4">
    <source>
        <dbReference type="ARBA" id="ARBA00022840"/>
    </source>
</evidence>
<keyword evidence="2 5" id="KW-0378">Hydrolase</keyword>
<dbReference type="InterPro" id="IPR048228">
    <property type="entry name" value="HelD_bacillota"/>
</dbReference>
<reference evidence="7 8" key="1">
    <citation type="submission" date="2021-10" db="EMBL/GenBank/DDBJ databases">
        <title>Lutispora strain m25 sp. nov., a thermophilic, non-spore-forming bacterium isolated from a lab-scale methanogenic bioreactor digesting anaerobic sludge.</title>
        <authorList>
            <person name="El Houari A."/>
            <person name="Mcdonald J."/>
        </authorList>
    </citation>
    <scope>NUCLEOTIDE SEQUENCE [LARGE SCALE GENOMIC DNA]</scope>
    <source>
        <strain evidence="8">m25</strain>
    </source>
</reference>
<keyword evidence="3 5" id="KW-0347">Helicase</keyword>
<comment type="caution">
    <text evidence="7">The sequence shown here is derived from an EMBL/GenBank/DDBJ whole genome shotgun (WGS) entry which is preliminary data.</text>
</comment>
<evidence type="ECO:0000313" key="8">
    <source>
        <dbReference type="Proteomes" id="UP001651880"/>
    </source>
</evidence>
<dbReference type="NCBIfam" id="NF041464">
    <property type="entry name" value="HelD_BACSU"/>
    <property type="match status" value="1"/>
</dbReference>
<proteinExistence type="predicted"/>
<dbReference type="PROSITE" id="PS51198">
    <property type="entry name" value="UVRD_HELICASE_ATP_BIND"/>
    <property type="match status" value="1"/>
</dbReference>
<dbReference type="InterPro" id="IPR027417">
    <property type="entry name" value="P-loop_NTPase"/>
</dbReference>
<sequence length="762" mass="87941">MSAENHPAYGEEKARLGYTLKHVDKSLNAFIARKSNIDEQVAKGKKHFNSDSSQQYIDLMINTMLQDRAELKLVNLTQAKRKPYFACIDFKEEESDSGEKYYIGKMALIDEDTMELIITDWRAPIANLYYESRLGDSEYSCPDGIIKGELLLKRQYVIDWGSLKEIYDIDITTNDEILQASLGANADNRLKDIVSTIQAQQNKIIRADMWTPLIVQGAAGSGKTTIALHRIAYLIYTYEKQFKPENFMIIAPNRLFLNYISEVLPELGVEKARQTTFEDFALQIIGLKLKIADGYEKINIFVNENKDKSQSARNKLMKMESQLKCSMLFKEIIDDYIQTVEKAFIPQEDFKLNSITIFKYDELNNLFLNEYSKLPIVKRLDELKKHMTNRMKARKEAIIESLEESCVREINRIKDTIEESADRQSIIIDIIDNKNDLVNKIETHSKKAVSDYIKKISKLNPFEYYKDFLQNYMAGPELSIENISSELINFMIRHSMQAFRAGHIEIEDLAPIIYIKYKIHGIDEKIPVRHIVIDEAQDFSPFQILVIRKIIKDSSFTILGDLAQGIHSYRGTGDWGDIKDKVFEGRYCELLMLEQSYRTTVEIMNAANAVLSNIKHRNFPVGKPVIRHGAPVRVMQKGNLKEICLQIERDLDALEPESYKSVAVICKTIDESEEAYSYLKASKYKPKLITGKEKEYNSEIVILPSYLSKGLEFDVVFIANGSRENYGMEEMDIKLLYVSMTRPLHRLFIYYFGEISPLLRLL</sequence>
<dbReference type="InterPro" id="IPR014016">
    <property type="entry name" value="UvrD-like_ATP-bd"/>
</dbReference>
<evidence type="ECO:0000313" key="7">
    <source>
        <dbReference type="EMBL" id="MCQ1530342.1"/>
    </source>
</evidence>
<dbReference type="RefSeq" id="WP_255227863.1">
    <property type="nucleotide sequence ID" value="NZ_JAJEKE010000011.1"/>
</dbReference>
<dbReference type="Gene3D" id="3.40.50.300">
    <property type="entry name" value="P-loop containing nucleotide triphosphate hydrolases"/>
    <property type="match status" value="3"/>
</dbReference>
<dbReference type="InterPro" id="IPR000212">
    <property type="entry name" value="DNA_helicase_UvrD/REP"/>
</dbReference>
<dbReference type="PANTHER" id="PTHR11070">
    <property type="entry name" value="UVRD / RECB / PCRA DNA HELICASE FAMILY MEMBER"/>
    <property type="match status" value="1"/>
</dbReference>
<evidence type="ECO:0000259" key="6">
    <source>
        <dbReference type="PROSITE" id="PS51198"/>
    </source>
</evidence>
<dbReference type="EMBL" id="JAJEKE010000011">
    <property type="protein sequence ID" value="MCQ1530342.1"/>
    <property type="molecule type" value="Genomic_DNA"/>
</dbReference>
<accession>A0ABT1NGF6</accession>
<organism evidence="7 8">
    <name type="scientific">Lutispora saccharofermentans</name>
    <dbReference type="NCBI Taxonomy" id="3024236"/>
    <lineage>
        <taxon>Bacteria</taxon>
        <taxon>Bacillati</taxon>
        <taxon>Bacillota</taxon>
        <taxon>Clostridia</taxon>
        <taxon>Lutisporales</taxon>
        <taxon>Lutisporaceae</taxon>
        <taxon>Lutispora</taxon>
    </lineage>
</organism>
<dbReference type="PANTHER" id="PTHR11070:SF17">
    <property type="entry name" value="DNA HELICASE IV"/>
    <property type="match status" value="1"/>
</dbReference>
<protein>
    <submittedName>
        <fullName evidence="7">AAA family ATPase</fullName>
    </submittedName>
</protein>
<keyword evidence="8" id="KW-1185">Reference proteome</keyword>
<dbReference type="Pfam" id="PF00580">
    <property type="entry name" value="UvrD-helicase"/>
    <property type="match status" value="1"/>
</dbReference>
<keyword evidence="1 5" id="KW-0547">Nucleotide-binding</keyword>
<feature type="binding site" evidence="5">
    <location>
        <begin position="217"/>
        <end position="224"/>
    </location>
    <ligand>
        <name>ATP</name>
        <dbReference type="ChEBI" id="CHEBI:30616"/>
    </ligand>
</feature>
<feature type="domain" description="UvrD-like helicase ATP-binding" evidence="6">
    <location>
        <begin position="196"/>
        <end position="600"/>
    </location>
</feature>
<evidence type="ECO:0000256" key="3">
    <source>
        <dbReference type="ARBA" id="ARBA00022806"/>
    </source>
</evidence>
<keyword evidence="4 5" id="KW-0067">ATP-binding</keyword>
<dbReference type="Proteomes" id="UP001651880">
    <property type="component" value="Unassembled WGS sequence"/>
</dbReference>
<gene>
    <name evidence="7" type="ORF">LJD61_12385</name>
</gene>
<name>A0ABT1NGF6_9FIRM</name>
<dbReference type="Pfam" id="PF13538">
    <property type="entry name" value="UvrD_C_2"/>
    <property type="match status" value="1"/>
</dbReference>
<evidence type="ECO:0000256" key="5">
    <source>
        <dbReference type="PROSITE-ProRule" id="PRU00560"/>
    </source>
</evidence>
<dbReference type="SUPFAM" id="SSF52540">
    <property type="entry name" value="P-loop containing nucleoside triphosphate hydrolases"/>
    <property type="match status" value="1"/>
</dbReference>
<dbReference type="InterPro" id="IPR027785">
    <property type="entry name" value="UvrD-like_helicase_C"/>
</dbReference>